<organism evidence="2 3">
    <name type="scientific">Haloferula rosea</name>
    <dbReference type="NCBI Taxonomy" id="490093"/>
    <lineage>
        <taxon>Bacteria</taxon>
        <taxon>Pseudomonadati</taxon>
        <taxon>Verrucomicrobiota</taxon>
        <taxon>Verrucomicrobiia</taxon>
        <taxon>Verrucomicrobiales</taxon>
        <taxon>Verrucomicrobiaceae</taxon>
        <taxon>Haloferula</taxon>
    </lineage>
</organism>
<dbReference type="AlphaFoldDB" id="A0A934RFY5"/>
<keyword evidence="1" id="KW-0472">Membrane</keyword>
<dbReference type="EMBL" id="JAENII010000019">
    <property type="protein sequence ID" value="MBK1828868.1"/>
    <property type="molecule type" value="Genomic_DNA"/>
</dbReference>
<feature type="transmembrane region" description="Helical" evidence="1">
    <location>
        <begin position="12"/>
        <end position="29"/>
    </location>
</feature>
<accession>A0A934RFY5</accession>
<keyword evidence="1" id="KW-0812">Transmembrane</keyword>
<comment type="caution">
    <text evidence="2">The sequence shown here is derived from an EMBL/GenBank/DDBJ whole genome shotgun (WGS) entry which is preliminary data.</text>
</comment>
<sequence length="64" mass="7071">MKSLSRCETRMLGGMMFVAGFLMALLPVVTWQNSVLLAVLLSPGIPMGIYLVWAGWMLAWKPDA</sequence>
<dbReference type="RefSeq" id="WP_200283096.1">
    <property type="nucleotide sequence ID" value="NZ_JAENII010000019.1"/>
</dbReference>
<feature type="transmembrane region" description="Helical" evidence="1">
    <location>
        <begin position="35"/>
        <end position="59"/>
    </location>
</feature>
<evidence type="ECO:0000256" key="1">
    <source>
        <dbReference type="SAM" id="Phobius"/>
    </source>
</evidence>
<protein>
    <submittedName>
        <fullName evidence="2">Uncharacterized protein</fullName>
    </submittedName>
</protein>
<dbReference type="Proteomes" id="UP000658278">
    <property type="component" value="Unassembled WGS sequence"/>
</dbReference>
<evidence type="ECO:0000313" key="2">
    <source>
        <dbReference type="EMBL" id="MBK1828868.1"/>
    </source>
</evidence>
<evidence type="ECO:0000313" key="3">
    <source>
        <dbReference type="Proteomes" id="UP000658278"/>
    </source>
</evidence>
<proteinExistence type="predicted"/>
<keyword evidence="1" id="KW-1133">Transmembrane helix</keyword>
<keyword evidence="3" id="KW-1185">Reference proteome</keyword>
<gene>
    <name evidence="2" type="ORF">JIN81_17670</name>
</gene>
<name>A0A934RFY5_9BACT</name>
<reference evidence="2" key="1">
    <citation type="submission" date="2021-01" db="EMBL/GenBank/DDBJ databases">
        <title>Modified the classification status of verrucomicrobia.</title>
        <authorList>
            <person name="Feng X."/>
        </authorList>
    </citation>
    <scope>NUCLEOTIDE SEQUENCE</scope>
    <source>
        <strain evidence="2">KCTC 22201</strain>
    </source>
</reference>